<proteinExistence type="predicted"/>
<protein>
    <submittedName>
        <fullName evidence="4">Membrane protein</fullName>
    </submittedName>
    <submittedName>
        <fullName evidence="5">OmpA family protein</fullName>
    </submittedName>
</protein>
<evidence type="ECO:0000313" key="4">
    <source>
        <dbReference type="EMBL" id="GKI17486.1"/>
    </source>
</evidence>
<comment type="caution">
    <text evidence="4">The sequence shown here is derived from an EMBL/GenBank/DDBJ whole genome shotgun (WGS) entry which is preliminary data.</text>
</comment>
<organism evidence="4 7">
    <name type="scientific">Alistipes finegoldii</name>
    <dbReference type="NCBI Taxonomy" id="214856"/>
    <lineage>
        <taxon>Bacteria</taxon>
        <taxon>Pseudomonadati</taxon>
        <taxon>Bacteroidota</taxon>
        <taxon>Bacteroidia</taxon>
        <taxon>Bacteroidales</taxon>
        <taxon>Rikenellaceae</taxon>
        <taxon>Alistipes</taxon>
    </lineage>
</organism>
<dbReference type="GeneID" id="92756613"/>
<dbReference type="InterPro" id="IPR006665">
    <property type="entry name" value="OmpA-like"/>
</dbReference>
<name>A0A5B5VKC4_9BACT</name>
<dbReference type="Proteomes" id="UP000324870">
    <property type="component" value="Unassembled WGS sequence"/>
</dbReference>
<reference evidence="5 6" key="1">
    <citation type="journal article" date="2019" name="Nat. Med.">
        <title>A library of human gut bacterial isolates paired with longitudinal multiomics data enables mechanistic microbiome research.</title>
        <authorList>
            <person name="Poyet M."/>
            <person name="Groussin M."/>
            <person name="Gibbons S.M."/>
            <person name="Avila-Pacheco J."/>
            <person name="Jiang X."/>
            <person name="Kearney S.M."/>
            <person name="Perrotta A.R."/>
            <person name="Berdy B."/>
            <person name="Zhao S."/>
            <person name="Lieberman T.D."/>
            <person name="Swanson P.K."/>
            <person name="Smith M."/>
            <person name="Roesemann S."/>
            <person name="Alexander J.E."/>
            <person name="Rich S.A."/>
            <person name="Livny J."/>
            <person name="Vlamakis H."/>
            <person name="Clish C."/>
            <person name="Bullock K."/>
            <person name="Deik A."/>
            <person name="Scott J."/>
            <person name="Pierce K.A."/>
            <person name="Xavier R.J."/>
            <person name="Alm E.J."/>
        </authorList>
    </citation>
    <scope>NUCLEOTIDE SEQUENCE [LARGE SCALE GENOMIC DNA]</scope>
    <source>
        <strain evidence="5 6">BIOML-A1</strain>
    </source>
</reference>
<evidence type="ECO:0000256" key="2">
    <source>
        <dbReference type="SAM" id="SignalP"/>
    </source>
</evidence>
<keyword evidence="1" id="KW-0472">Membrane</keyword>
<dbReference type="GO" id="GO:0016020">
    <property type="term" value="C:membrane"/>
    <property type="evidence" value="ECO:0007669"/>
    <property type="project" value="UniProtKB-UniRule"/>
</dbReference>
<evidence type="ECO:0000313" key="5">
    <source>
        <dbReference type="EMBL" id="KAA3157927.1"/>
    </source>
</evidence>
<dbReference type="EMBL" id="BQOL01000001">
    <property type="protein sequence ID" value="GKI17486.1"/>
    <property type="molecule type" value="Genomic_DNA"/>
</dbReference>
<evidence type="ECO:0000313" key="6">
    <source>
        <dbReference type="Proteomes" id="UP000324870"/>
    </source>
</evidence>
<dbReference type="RefSeq" id="WP_015546419.1">
    <property type="nucleotide sequence ID" value="NZ_AP025581.1"/>
</dbReference>
<dbReference type="Proteomes" id="UP001055105">
    <property type="component" value="Unassembled WGS sequence"/>
</dbReference>
<dbReference type="Pfam" id="PF00691">
    <property type="entry name" value="OmpA"/>
    <property type="match status" value="1"/>
</dbReference>
<feature type="chain" id="PRO_5044618545" evidence="2">
    <location>
        <begin position="20"/>
        <end position="490"/>
    </location>
</feature>
<dbReference type="EMBL" id="VVND01000028">
    <property type="protein sequence ID" value="KAA3157927.1"/>
    <property type="molecule type" value="Genomic_DNA"/>
</dbReference>
<keyword evidence="6" id="KW-1185">Reference proteome</keyword>
<evidence type="ECO:0000256" key="1">
    <source>
        <dbReference type="PROSITE-ProRule" id="PRU00473"/>
    </source>
</evidence>
<sequence>MTKRIIFIFAALCSLQARASVRPAQADTVRYTSFTDAAELLQPVQPTHLDGVILPMRGSGNWFVGIAGGSTAFLGTLLGCEDLFGRIETSYSLAVGKWFTPSVGARINYSGSRFKDARLSTQRYHYVHADLLWNVLGRGYARQEQVRWGLVPFAGIGLLHHATNGHNPFAVSYGVQGQYRISRRVSAVAELSGTTTFQDFDGYGRANRLGDHMLSLTAGFTFHIGKTGWKRAVDAAPYIRRSERLAEYVDFLSEENRRYAGRHDCDRRTLAELKKILEIEGLLDAYGHILQEDGEVGKDYPVNNYSGLNSLRARLKNRQWDGTSPLDTTEVRPGGGSVSVRVEAGSANSRYGCNARRDSLTADSVAFRPAGGECIGAPVYFFFSLNTARLTDPSQLVNLDELVRVATKYGLTVKVTGAADSATGTVGINDALSVSRADYIASELNKRGLPSDRITKTGEGGISDYVPTEANRHSKVELFFDKLEKTEIHP</sequence>
<evidence type="ECO:0000313" key="7">
    <source>
        <dbReference type="Proteomes" id="UP001055105"/>
    </source>
</evidence>
<dbReference type="Gene3D" id="3.30.1330.60">
    <property type="entry name" value="OmpA-like domain"/>
    <property type="match status" value="1"/>
</dbReference>
<dbReference type="PROSITE" id="PS51123">
    <property type="entry name" value="OMPA_2"/>
    <property type="match status" value="1"/>
</dbReference>
<feature type="domain" description="OmpA-like" evidence="3">
    <location>
        <begin position="370"/>
        <end position="484"/>
    </location>
</feature>
<keyword evidence="2" id="KW-0732">Signal</keyword>
<dbReference type="InterPro" id="IPR036737">
    <property type="entry name" value="OmpA-like_sf"/>
</dbReference>
<reference evidence="4" key="2">
    <citation type="submission" date="2022-01" db="EMBL/GenBank/DDBJ databases">
        <title>Novel bile acid biosynthetic pathways are enriched in the microbiome of centenarians.</title>
        <authorList>
            <person name="Sato Y."/>
            <person name="Atarashi K."/>
            <person name="Plichta R.D."/>
            <person name="Arai Y."/>
            <person name="Sasajima S."/>
            <person name="Kearney M.S."/>
            <person name="Suda W."/>
            <person name="Takeshita K."/>
            <person name="Sasaki T."/>
            <person name="Okamoto S."/>
            <person name="Skelly N.A."/>
            <person name="Okamura Y."/>
            <person name="Vlamakis H."/>
            <person name="Li Y."/>
            <person name="Tanoue T."/>
            <person name="Takei H."/>
            <person name="Nittono H."/>
            <person name="Narushima S."/>
            <person name="Irie J."/>
            <person name="Itoh H."/>
            <person name="Moriya K."/>
            <person name="Sugiura Y."/>
            <person name="Suematsu M."/>
            <person name="Moritoki N."/>
            <person name="Shibata S."/>
            <person name="Littman R.D."/>
            <person name="Fischbach A.M."/>
            <person name="Uwamino Y."/>
            <person name="Inoue T."/>
            <person name="Honda A."/>
            <person name="Hattori M."/>
            <person name="Murai T."/>
            <person name="Xavier J.R."/>
            <person name="Hirose N."/>
            <person name="Honda K."/>
        </authorList>
    </citation>
    <scope>NUCLEOTIDE SEQUENCE</scope>
    <source>
        <strain evidence="4">CE91-St16</strain>
    </source>
</reference>
<accession>A0A5B5VKC4</accession>
<feature type="signal peptide" evidence="2">
    <location>
        <begin position="1"/>
        <end position="19"/>
    </location>
</feature>
<dbReference type="SUPFAM" id="SSF103088">
    <property type="entry name" value="OmpA-like"/>
    <property type="match status" value="1"/>
</dbReference>
<evidence type="ECO:0000259" key="3">
    <source>
        <dbReference type="PROSITE" id="PS51123"/>
    </source>
</evidence>
<dbReference type="AlphaFoldDB" id="A0A5B5VKC4"/>
<gene>
    <name evidence="4" type="ORF">CE91St16_03940</name>
    <name evidence="5" type="ORF">F2A26_13295</name>
</gene>